<feature type="domain" description="Peptidase A1" evidence="7">
    <location>
        <begin position="185"/>
        <end position="510"/>
    </location>
</feature>
<comment type="caution">
    <text evidence="8">The sequence shown here is derived from an EMBL/GenBank/DDBJ whole genome shotgun (WGS) entry which is preliminary data.</text>
</comment>
<dbReference type="InterPro" id="IPR033121">
    <property type="entry name" value="PEPTIDASE_A1"/>
</dbReference>
<evidence type="ECO:0000256" key="6">
    <source>
        <dbReference type="SAM" id="Phobius"/>
    </source>
</evidence>
<dbReference type="InterPro" id="IPR034164">
    <property type="entry name" value="Pepsin-like_dom"/>
</dbReference>
<evidence type="ECO:0000256" key="2">
    <source>
        <dbReference type="ARBA" id="ARBA00022670"/>
    </source>
</evidence>
<evidence type="ECO:0000256" key="3">
    <source>
        <dbReference type="ARBA" id="ARBA00022750"/>
    </source>
</evidence>
<feature type="disulfide bond" evidence="5">
    <location>
        <begin position="432"/>
        <end position="470"/>
    </location>
</feature>
<dbReference type="AlphaFoldDB" id="A0A7J6P2F8"/>
<dbReference type="PANTHER" id="PTHR47966">
    <property type="entry name" value="BETA-SITE APP-CLEAVING ENZYME, ISOFORM A-RELATED"/>
    <property type="match status" value="1"/>
</dbReference>
<keyword evidence="8" id="KW-0808">Transferase</keyword>
<comment type="similarity">
    <text evidence="1">Belongs to the peptidase A1 family.</text>
</comment>
<dbReference type="Gene3D" id="2.40.70.10">
    <property type="entry name" value="Acid Proteases"/>
    <property type="match status" value="2"/>
</dbReference>
<dbReference type="Proteomes" id="UP000541610">
    <property type="component" value="Unassembled WGS sequence"/>
</dbReference>
<dbReference type="PRINTS" id="PR00792">
    <property type="entry name" value="PEPSIN"/>
</dbReference>
<reference evidence="8 9" key="1">
    <citation type="submission" date="2020-04" db="EMBL/GenBank/DDBJ databases">
        <title>Perkinsus olseni comparative genomics.</title>
        <authorList>
            <person name="Bogema D.R."/>
        </authorList>
    </citation>
    <scope>NUCLEOTIDE SEQUENCE [LARGE SCALE GENOMIC DNA]</scope>
    <source>
        <strain evidence="8">00978-12</strain>
    </source>
</reference>
<dbReference type="GO" id="GO:0016740">
    <property type="term" value="F:transferase activity"/>
    <property type="evidence" value="ECO:0007669"/>
    <property type="project" value="UniProtKB-KW"/>
</dbReference>
<name>A0A7J6P2F8_PEROL</name>
<gene>
    <name evidence="8" type="primary">PGA5</name>
    <name evidence="8" type="ORF">FOZ60_001018</name>
</gene>
<dbReference type="PANTHER" id="PTHR47966:SF51">
    <property type="entry name" value="BETA-SITE APP-CLEAVING ENZYME, ISOFORM A-RELATED"/>
    <property type="match status" value="1"/>
</dbReference>
<evidence type="ECO:0000256" key="4">
    <source>
        <dbReference type="ARBA" id="ARBA00022801"/>
    </source>
</evidence>
<keyword evidence="6" id="KW-0812">Transmembrane</keyword>
<dbReference type="GO" id="GO:0004190">
    <property type="term" value="F:aspartic-type endopeptidase activity"/>
    <property type="evidence" value="ECO:0007669"/>
    <property type="project" value="UniProtKB-KW"/>
</dbReference>
<dbReference type="EMBL" id="JABANP010000112">
    <property type="protein sequence ID" value="KAF4689916.1"/>
    <property type="molecule type" value="Genomic_DNA"/>
</dbReference>
<proteinExistence type="inferred from homology"/>
<dbReference type="PROSITE" id="PS51767">
    <property type="entry name" value="PEPTIDASE_A1"/>
    <property type="match status" value="1"/>
</dbReference>
<dbReference type="SUPFAM" id="SSF50630">
    <property type="entry name" value="Acid proteases"/>
    <property type="match status" value="1"/>
</dbReference>
<keyword evidence="2" id="KW-0645">Protease</keyword>
<keyword evidence="5" id="KW-1015">Disulfide bond</keyword>
<feature type="transmembrane region" description="Helical" evidence="6">
    <location>
        <begin position="12"/>
        <end position="32"/>
    </location>
</feature>
<feature type="transmembrane region" description="Helical" evidence="6">
    <location>
        <begin position="53"/>
        <end position="77"/>
    </location>
</feature>
<dbReference type="OrthoDB" id="771136at2759"/>
<keyword evidence="6" id="KW-0472">Membrane</keyword>
<accession>A0A7J6P2F8</accession>
<keyword evidence="4" id="KW-0378">Hydrolase</keyword>
<dbReference type="CDD" id="cd05471">
    <property type="entry name" value="pepsin_like"/>
    <property type="match status" value="1"/>
</dbReference>
<feature type="transmembrane region" description="Helical" evidence="6">
    <location>
        <begin position="83"/>
        <end position="103"/>
    </location>
</feature>
<dbReference type="InterPro" id="IPR001461">
    <property type="entry name" value="Aspartic_peptidase_A1"/>
</dbReference>
<sequence length="550" mass="59229">MSTTERGAGLWGGTLLSFSLLILVLSTANWWYRRVLEEEDAPHRLATERSRRLLSMTQLVALSTATVQLVAAVVAVSRKWMPRWAVATSLLVAAISSVQVGFMPPLPFQVLFLFSLCILAALAATTVSDHAADHRVPLELASSVPVDGSGTLGINSSSSLASTNLLAAQPGIVSVPLANVFNMYYYGAVLVDGQLIRVMFDTGSGVVWIPGMGSKGVDCETQHMCFVSPKDKGSEDVIRQVPYSYGSGEVLLNMTHASVSIFGHQDMTVHDFTLGVEVELSVHGYEVAQYDGIFGMAWPALASGGDLFVPKLYEQGLIPNNLFGMYISRSGSEMSLGAIDESKVSGDLQYLKILLEAWWTLDLESVKVGEGSSSTGGGREAIGGRRLAIVDTGTSLITGNVDDVIALMLLIMEESGAEIEYSPELNFFIFDCEHILSLPTITFILRGANGETIALPVYGYEYAMMFVDGCILTIQPHFRSGFGPQWILGDPFLRAYYTVYDYDNSRVGFASVKGRLIPETSSAAAATTSRPGLVCIVAVAVSGLLTILLH</sequence>
<evidence type="ECO:0000313" key="9">
    <source>
        <dbReference type="Proteomes" id="UP000541610"/>
    </source>
</evidence>
<keyword evidence="6" id="KW-1133">Transmembrane helix</keyword>
<organism evidence="8 9">
    <name type="scientific">Perkinsus olseni</name>
    <name type="common">Perkinsus atlanticus</name>
    <dbReference type="NCBI Taxonomy" id="32597"/>
    <lineage>
        <taxon>Eukaryota</taxon>
        <taxon>Sar</taxon>
        <taxon>Alveolata</taxon>
        <taxon>Perkinsozoa</taxon>
        <taxon>Perkinsea</taxon>
        <taxon>Perkinsida</taxon>
        <taxon>Perkinsidae</taxon>
        <taxon>Perkinsus</taxon>
    </lineage>
</organism>
<evidence type="ECO:0000256" key="1">
    <source>
        <dbReference type="ARBA" id="ARBA00007447"/>
    </source>
</evidence>
<keyword evidence="3" id="KW-0064">Aspartyl protease</keyword>
<protein>
    <submittedName>
        <fullName evidence="8">1,3-beta-glucanosyltransferase</fullName>
    </submittedName>
</protein>
<evidence type="ECO:0000259" key="7">
    <source>
        <dbReference type="PROSITE" id="PS51767"/>
    </source>
</evidence>
<dbReference type="Pfam" id="PF00026">
    <property type="entry name" value="Asp"/>
    <property type="match status" value="1"/>
</dbReference>
<evidence type="ECO:0000256" key="5">
    <source>
        <dbReference type="PIRSR" id="PIRSR601461-2"/>
    </source>
</evidence>
<feature type="transmembrane region" description="Helical" evidence="6">
    <location>
        <begin position="110"/>
        <end position="128"/>
    </location>
</feature>
<dbReference type="InterPro" id="IPR021109">
    <property type="entry name" value="Peptidase_aspartic_dom_sf"/>
</dbReference>
<dbReference type="GO" id="GO:0006508">
    <property type="term" value="P:proteolysis"/>
    <property type="evidence" value="ECO:0007669"/>
    <property type="project" value="UniProtKB-KW"/>
</dbReference>
<evidence type="ECO:0000313" key="8">
    <source>
        <dbReference type="EMBL" id="KAF4689916.1"/>
    </source>
</evidence>